<keyword evidence="2" id="KW-1185">Reference proteome</keyword>
<evidence type="ECO:0000313" key="1">
    <source>
        <dbReference type="EMBL" id="MCH5600044.1"/>
    </source>
</evidence>
<dbReference type="Proteomes" id="UP001202248">
    <property type="component" value="Unassembled WGS sequence"/>
</dbReference>
<protein>
    <submittedName>
        <fullName evidence="1">DUF3575 domain-containing protein</fullName>
    </submittedName>
</protein>
<dbReference type="Pfam" id="PF12099">
    <property type="entry name" value="DUF3575"/>
    <property type="match status" value="1"/>
</dbReference>
<organism evidence="1 2">
    <name type="scientific">Niabella ginsengisoli</name>
    <dbReference type="NCBI Taxonomy" id="522298"/>
    <lineage>
        <taxon>Bacteria</taxon>
        <taxon>Pseudomonadati</taxon>
        <taxon>Bacteroidota</taxon>
        <taxon>Chitinophagia</taxon>
        <taxon>Chitinophagales</taxon>
        <taxon>Chitinophagaceae</taxon>
        <taxon>Niabella</taxon>
    </lineage>
</organism>
<reference evidence="1 2" key="1">
    <citation type="submission" date="2022-02" db="EMBL/GenBank/DDBJ databases">
        <authorList>
            <person name="Min J."/>
        </authorList>
    </citation>
    <scope>NUCLEOTIDE SEQUENCE [LARGE SCALE GENOMIC DNA]</scope>
    <source>
        <strain evidence="1 2">GR10-1</strain>
    </source>
</reference>
<dbReference type="InterPro" id="IPR021958">
    <property type="entry name" value="DUF3575"/>
</dbReference>
<name>A0ABS9SNS9_9BACT</name>
<evidence type="ECO:0000313" key="2">
    <source>
        <dbReference type="Proteomes" id="UP001202248"/>
    </source>
</evidence>
<dbReference type="EMBL" id="JAKWBL010000004">
    <property type="protein sequence ID" value="MCH5600044.1"/>
    <property type="molecule type" value="Genomic_DNA"/>
</dbReference>
<gene>
    <name evidence="1" type="ORF">MKP09_20050</name>
</gene>
<proteinExistence type="predicted"/>
<accession>A0ABS9SNS9</accession>
<comment type="caution">
    <text evidence="1">The sequence shown here is derived from an EMBL/GenBank/DDBJ whole genome shotgun (WGS) entry which is preliminary data.</text>
</comment>
<sequence>MKPFILIPVFLGITISAIAQTALPVNTLRPGSKNIVKLNITSPILKNYAVQYERVINKRLSIAVSGRIMPATTIPLKGFIKRQIIQEDNQLVSDIINKVDFSNFAITPEVRFYLSKKGYGEGFYVGPYYRFAKYKMHATTLSYEVEADQSYDLSLSGDLSTNTVGILIGSQWHLSKHFSLDLWIAGPSFGGASGNIIGISNQTLPAEAQDELRTYLDNIDIPFVRESITVNANGGRIDAKGSWAGVRTGILVAFRF</sequence>
<dbReference type="RefSeq" id="WP_240832059.1">
    <property type="nucleotide sequence ID" value="NZ_JAKWBL010000004.1"/>
</dbReference>